<dbReference type="EMBL" id="RCOS01000082">
    <property type="protein sequence ID" value="RSN74958.1"/>
    <property type="molecule type" value="Genomic_DNA"/>
</dbReference>
<dbReference type="EMBL" id="RXII01000013">
    <property type="protein sequence ID" value="RZN63504.1"/>
    <property type="molecule type" value="Genomic_DNA"/>
</dbReference>
<reference evidence="3 5" key="2">
    <citation type="journal article" date="2019" name="Nat. Microbiol.">
        <title>Wide diversity of methane and short-chain alkane metabolisms in uncultured archaea.</title>
        <authorList>
            <person name="Borrel G."/>
            <person name="Adam P.S."/>
            <person name="McKay L.J."/>
            <person name="Chen L.X."/>
            <person name="Sierra-Garcia I.N."/>
            <person name="Sieber C.M."/>
            <person name="Letourneur Q."/>
            <person name="Ghozlane A."/>
            <person name="Andersen G.L."/>
            <person name="Li W.J."/>
            <person name="Hallam S.J."/>
            <person name="Muyzer G."/>
            <person name="de Oliveira V.M."/>
            <person name="Inskeep W.P."/>
            <person name="Banfield J.F."/>
            <person name="Gribaldo S."/>
        </authorList>
    </citation>
    <scope>NUCLEOTIDE SEQUENCE [LARGE SCALE GENOMIC DNA]</scope>
    <source>
        <strain evidence="3">NM4</strain>
    </source>
</reference>
<keyword evidence="1" id="KW-0472">Membrane</keyword>
<proteinExistence type="predicted"/>
<gene>
    <name evidence="2" type="ORF">D6D85_07175</name>
    <name evidence="3" type="ORF">EF810_00785</name>
</gene>
<evidence type="ECO:0000313" key="4">
    <source>
        <dbReference type="Proteomes" id="UP000277582"/>
    </source>
</evidence>
<protein>
    <submittedName>
        <fullName evidence="2">Uncharacterized protein</fullName>
    </submittedName>
</protein>
<feature type="transmembrane region" description="Helical" evidence="1">
    <location>
        <begin position="88"/>
        <end position="106"/>
    </location>
</feature>
<feature type="transmembrane region" description="Helical" evidence="1">
    <location>
        <begin position="118"/>
        <end position="147"/>
    </location>
</feature>
<dbReference type="Proteomes" id="UP000316217">
    <property type="component" value="Unassembled WGS sequence"/>
</dbReference>
<comment type="caution">
    <text evidence="2">The sequence shown here is derived from an EMBL/GenBank/DDBJ whole genome shotgun (WGS) entry which is preliminary data.</text>
</comment>
<name>A0A429GM87_9CREN</name>
<dbReference type="AlphaFoldDB" id="A0A429GM87"/>
<feature type="transmembrane region" description="Helical" evidence="1">
    <location>
        <begin position="56"/>
        <end position="76"/>
    </location>
</feature>
<reference evidence="2 4" key="1">
    <citation type="submission" date="2018-10" db="EMBL/GenBank/DDBJ databases">
        <title>Co-occurring genomic capacity for anaerobic methane metabolism and dissimilatory sulfite reduction discovered in the Korarchaeota.</title>
        <authorList>
            <person name="Mckay L.J."/>
            <person name="Dlakic M."/>
            <person name="Fields M.W."/>
            <person name="Delmont T.O."/>
            <person name="Eren A.M."/>
            <person name="Jay Z.J."/>
            <person name="Klingelsmith K.B."/>
            <person name="Rusch D.B."/>
            <person name="Inskeep W.P."/>
        </authorList>
    </citation>
    <scope>NUCLEOTIDE SEQUENCE [LARGE SCALE GENOMIC DNA]</scope>
    <source>
        <strain evidence="2 4">MDKW</strain>
    </source>
</reference>
<keyword evidence="1" id="KW-0812">Transmembrane</keyword>
<sequence>MNARNEEEISLYLRSMTSALLTGFILAIIEIFLSPWRYFPENSFYIDLYIFRYNLHLYDIFFTHPLYLLGSFWVYLRSGKLMKNLGKGISNVMLSMVTEEVFFFSLRGRLPCPSDPTAMIMGCISLDHSCIPIWWIPCIIPTFYILIRFLRDIRLKFY</sequence>
<feature type="transmembrane region" description="Helical" evidence="1">
    <location>
        <begin position="12"/>
        <end position="36"/>
    </location>
</feature>
<evidence type="ECO:0000313" key="5">
    <source>
        <dbReference type="Proteomes" id="UP000316217"/>
    </source>
</evidence>
<evidence type="ECO:0000313" key="3">
    <source>
        <dbReference type="EMBL" id="RZN63504.1"/>
    </source>
</evidence>
<evidence type="ECO:0000256" key="1">
    <source>
        <dbReference type="SAM" id="Phobius"/>
    </source>
</evidence>
<dbReference type="Proteomes" id="UP000277582">
    <property type="component" value="Unassembled WGS sequence"/>
</dbReference>
<accession>A0A429GM87</accession>
<dbReference type="RefSeq" id="WP_125671339.1">
    <property type="nucleotide sequence ID" value="NZ_RCOS01000082.1"/>
</dbReference>
<evidence type="ECO:0000313" key="2">
    <source>
        <dbReference type="EMBL" id="RSN74958.1"/>
    </source>
</evidence>
<keyword evidence="4" id="KW-1185">Reference proteome</keyword>
<keyword evidence="1" id="KW-1133">Transmembrane helix</keyword>
<organism evidence="2 4">
    <name type="scientific">Candidatus Methanodesulfokora washburnensis</name>
    <dbReference type="NCBI Taxonomy" id="2478471"/>
    <lineage>
        <taxon>Archaea</taxon>
        <taxon>Thermoproteota</taxon>
        <taxon>Candidatus Korarchaeia</taxon>
        <taxon>Candidatus Korarchaeia incertae sedis</taxon>
        <taxon>Candidatus Methanodesulfokora</taxon>
    </lineage>
</organism>